<comment type="caution">
    <text evidence="1">The sequence shown here is derived from an EMBL/GenBank/DDBJ whole genome shotgun (WGS) entry which is preliminary data.</text>
</comment>
<gene>
    <name evidence="1" type="ORF">F6J89_15885</name>
</gene>
<name>A0A6B3NBW1_9CYAN</name>
<dbReference type="EMBL" id="JAAHFQ010000303">
    <property type="protein sequence ID" value="NER29070.1"/>
    <property type="molecule type" value="Genomic_DNA"/>
</dbReference>
<dbReference type="AlphaFoldDB" id="A0A6B3NBW1"/>
<protein>
    <recommendedName>
        <fullName evidence="2">Glutamine synthetase inactivating factor IF7</fullName>
    </recommendedName>
</protein>
<reference evidence="1" key="1">
    <citation type="submission" date="2019-11" db="EMBL/GenBank/DDBJ databases">
        <title>Genomic insights into an expanded diversity of filamentous marine cyanobacteria reveals the extraordinary biosynthetic potential of Moorea and Okeania.</title>
        <authorList>
            <person name="Ferreira Leao T."/>
            <person name="Wang M."/>
            <person name="Moss N."/>
            <person name="Da Silva R."/>
            <person name="Sanders J."/>
            <person name="Nurk S."/>
            <person name="Gurevich A."/>
            <person name="Humphrey G."/>
            <person name="Reher R."/>
            <person name="Zhu Q."/>
            <person name="Belda-Ferre P."/>
            <person name="Glukhov E."/>
            <person name="Rex R."/>
            <person name="Dorrestein P.C."/>
            <person name="Knight R."/>
            <person name="Pevzner P."/>
            <person name="Gerwick W.H."/>
            <person name="Gerwick L."/>
        </authorList>
    </citation>
    <scope>NUCLEOTIDE SEQUENCE</scope>
    <source>
        <strain evidence="1">SIO1C4</strain>
    </source>
</reference>
<evidence type="ECO:0008006" key="2">
    <source>
        <dbReference type="Google" id="ProtNLM"/>
    </source>
</evidence>
<accession>A0A6B3NBW1</accession>
<evidence type="ECO:0000313" key="1">
    <source>
        <dbReference type="EMBL" id="NER29070.1"/>
    </source>
</evidence>
<sequence>MSTQEQARVLMMRHHRLIKNREQSMLGRSAAEVGLKMDKVDYWNHIQGKPHPSFRKTYDRSHAALS</sequence>
<proteinExistence type="predicted"/>
<organism evidence="1">
    <name type="scientific">Symploca sp. SIO1C4</name>
    <dbReference type="NCBI Taxonomy" id="2607765"/>
    <lineage>
        <taxon>Bacteria</taxon>
        <taxon>Bacillati</taxon>
        <taxon>Cyanobacteriota</taxon>
        <taxon>Cyanophyceae</taxon>
        <taxon>Coleofasciculales</taxon>
        <taxon>Coleofasciculaceae</taxon>
        <taxon>Symploca</taxon>
    </lineage>
</organism>